<evidence type="ECO:0000256" key="12">
    <source>
        <dbReference type="ARBA" id="ARBA00029750"/>
    </source>
</evidence>
<evidence type="ECO:0000256" key="6">
    <source>
        <dbReference type="ARBA" id="ARBA00018045"/>
    </source>
</evidence>
<dbReference type="SUPFAM" id="SSF51197">
    <property type="entry name" value="Clavaminate synthase-like"/>
    <property type="match status" value="1"/>
</dbReference>
<dbReference type="PANTHER" id="PTHR46529:SF1">
    <property type="entry name" value="TRNA WYBUTOSINE-SYNTHESIZING PROTEIN 4"/>
    <property type="match status" value="1"/>
</dbReference>
<evidence type="ECO:0000259" key="17">
    <source>
        <dbReference type="PROSITE" id="PS51184"/>
    </source>
</evidence>
<name>A0A177ADK2_9PEZI</name>
<dbReference type="AlphaFoldDB" id="A0A177ADK2"/>
<comment type="catalytic activity">
    <reaction evidence="1">
        <text>7-[(3S)-3-amino-3-carboxypropyl]wyosine(37) in tRNA(Phe) + S-adenosyl-L-methionine = 7-[(3S)-(3-amino-3-methoxycarbonyl)propyl]wyosine(37) in tRNA(Phe) + S-adenosyl-L-homocysteine</text>
        <dbReference type="Rhea" id="RHEA:36903"/>
        <dbReference type="Rhea" id="RHEA-COMP:10379"/>
        <dbReference type="Rhea" id="RHEA-COMP:11844"/>
        <dbReference type="ChEBI" id="CHEBI:57856"/>
        <dbReference type="ChEBI" id="CHEBI:59789"/>
        <dbReference type="ChEBI" id="CHEBI:73543"/>
        <dbReference type="ChEBI" id="CHEBI:74275"/>
        <dbReference type="EC" id="2.1.1.290"/>
    </reaction>
</comment>
<dbReference type="FunFam" id="2.60.120.650:FF:000043">
    <property type="entry name" value="tRNA wybutosine-synthesizing protein 4"/>
    <property type="match status" value="1"/>
</dbReference>
<keyword evidence="10" id="KW-0819">tRNA processing</keyword>
<dbReference type="InterPro" id="IPR007213">
    <property type="entry name" value="Ppm1/Ppm2/Tcmp"/>
</dbReference>
<dbReference type="Gene3D" id="2.120.10.80">
    <property type="entry name" value="Kelch-type beta propeller"/>
    <property type="match status" value="1"/>
</dbReference>
<dbReference type="VEuPathDB" id="FungiDB:GMDG_01887"/>
<evidence type="ECO:0000256" key="9">
    <source>
        <dbReference type="ARBA" id="ARBA00022691"/>
    </source>
</evidence>
<dbReference type="Proteomes" id="UP000077154">
    <property type="component" value="Unassembled WGS sequence"/>
</dbReference>
<dbReference type="Pfam" id="PF13418">
    <property type="entry name" value="Beta-prop_TYW4"/>
    <property type="match status" value="1"/>
</dbReference>
<dbReference type="Gene3D" id="3.40.50.150">
    <property type="entry name" value="Vaccinia Virus protein VP39"/>
    <property type="match status" value="1"/>
</dbReference>
<dbReference type="eggNOG" id="KOG2918">
    <property type="taxonomic scope" value="Eukaryota"/>
</dbReference>
<evidence type="ECO:0000256" key="11">
    <source>
        <dbReference type="ARBA" id="ARBA00025588"/>
    </source>
</evidence>
<dbReference type="UniPathway" id="UPA00375"/>
<evidence type="ECO:0000256" key="8">
    <source>
        <dbReference type="ARBA" id="ARBA00022679"/>
    </source>
</evidence>
<evidence type="ECO:0000256" key="4">
    <source>
        <dbReference type="ARBA" id="ARBA00012155"/>
    </source>
</evidence>
<feature type="region of interest" description="Disordered" evidence="16">
    <location>
        <begin position="1"/>
        <end position="32"/>
    </location>
</feature>
<dbReference type="InterPro" id="IPR029063">
    <property type="entry name" value="SAM-dependent_MTases_sf"/>
</dbReference>
<gene>
    <name evidence="18" type="primary">PPM2</name>
    <name evidence="18" type="ORF">VC83_04413</name>
</gene>
<dbReference type="SUPFAM" id="SSF53335">
    <property type="entry name" value="S-adenosyl-L-methionine-dependent methyltransferases"/>
    <property type="match status" value="1"/>
</dbReference>
<dbReference type="SUPFAM" id="SSF117281">
    <property type="entry name" value="Kelch motif"/>
    <property type="match status" value="1"/>
</dbReference>
<dbReference type="EMBL" id="KV441394">
    <property type="protein sequence ID" value="OAF59254.2"/>
    <property type="molecule type" value="Genomic_DNA"/>
</dbReference>
<evidence type="ECO:0000256" key="2">
    <source>
        <dbReference type="ARBA" id="ARBA00004797"/>
    </source>
</evidence>
<dbReference type="InterPro" id="IPR015915">
    <property type="entry name" value="Kelch-typ_b-propeller"/>
</dbReference>
<comment type="similarity">
    <text evidence="3">Belongs to the methyltransferase superfamily. LCMT family.</text>
</comment>
<evidence type="ECO:0000256" key="1">
    <source>
        <dbReference type="ARBA" id="ARBA00001806"/>
    </source>
</evidence>
<dbReference type="GeneID" id="36287485"/>
<dbReference type="InterPro" id="IPR041667">
    <property type="entry name" value="Cupin_8"/>
</dbReference>
<dbReference type="InterPro" id="IPR003347">
    <property type="entry name" value="JmjC_dom"/>
</dbReference>
<dbReference type="PANTHER" id="PTHR46529">
    <property type="entry name" value="TRNA WYBUTOSINE-SYNTHESIZING PROTEIN 4"/>
    <property type="match status" value="1"/>
</dbReference>
<keyword evidence="9" id="KW-0949">S-adenosyl-L-methionine</keyword>
<comment type="function">
    <text evidence="11">Probable S-adenosyl-L-methionine-dependent methyltransferase that acts as a component of the wybutosine biosynthesis pathway. Wybutosine is a hyper modified guanosine with a tricyclic base found at the 3'-position adjacent to the anticodon of eukaryotic phenylalanine tRNA. May methylate the carboxyl group of leucine residues to form alpha-leucine ester residues.</text>
</comment>
<protein>
    <recommendedName>
        <fullName evidence="6">tRNA wybutosine-synthesizing protein 4</fullName>
        <ecNumber evidence="5">2.1.1.290</ecNumber>
        <ecNumber evidence="4">2.3.1.231</ecNumber>
    </recommendedName>
    <alternativeName>
        <fullName evidence="13">Leucine carboxyl methyltransferase 2</fullName>
    </alternativeName>
    <alternativeName>
        <fullName evidence="14">tRNA(Phe) (7-(3-amino-3-(methoxycarbonyl)propyl)wyosine(37)-N)-methoxycarbonyltransferase</fullName>
    </alternativeName>
    <alternativeName>
        <fullName evidence="12">tRNA(Phe) (7-(3-amino-3-carboxypropyl)wyosine(37)-O)-methyltransferase</fullName>
    </alternativeName>
</protein>
<accession>A0A177ADK2</accession>
<evidence type="ECO:0000256" key="7">
    <source>
        <dbReference type="ARBA" id="ARBA00022603"/>
    </source>
</evidence>
<comment type="pathway">
    <text evidence="2">tRNA modification; wybutosine-tRNA(Phe) biosynthesis.</text>
</comment>
<dbReference type="RefSeq" id="XP_024324538.1">
    <property type="nucleotide sequence ID" value="XM_024468046.1"/>
</dbReference>
<dbReference type="EC" id="2.3.1.231" evidence="4"/>
<keyword evidence="7 18" id="KW-0489">Methyltransferase</keyword>
<dbReference type="Gene3D" id="6.10.140.1470">
    <property type="match status" value="1"/>
</dbReference>
<feature type="domain" description="JmjC" evidence="17">
    <location>
        <begin position="849"/>
        <end position="1003"/>
    </location>
</feature>
<dbReference type="GO" id="GO:0031591">
    <property type="term" value="P:wybutosine biosynthetic process"/>
    <property type="evidence" value="ECO:0007669"/>
    <property type="project" value="TreeGrafter"/>
</dbReference>
<dbReference type="Pfam" id="PF04072">
    <property type="entry name" value="LCM"/>
    <property type="match status" value="1"/>
</dbReference>
<evidence type="ECO:0000256" key="16">
    <source>
        <dbReference type="SAM" id="MobiDB-lite"/>
    </source>
</evidence>
<reference evidence="18" key="1">
    <citation type="submission" date="2016-03" db="EMBL/GenBank/DDBJ databases">
        <title>Updated assembly of Pseudogymnoascus destructans, the fungus causing white-nose syndrome of bats.</title>
        <authorList>
            <person name="Palmer J.M."/>
            <person name="Drees K.P."/>
            <person name="Foster J.T."/>
            <person name="Lindner D.L."/>
        </authorList>
    </citation>
    <scope>NUCLEOTIDE SEQUENCE [LARGE SCALE GENOMIC DNA]</scope>
    <source>
        <strain evidence="18">20631-21</strain>
    </source>
</reference>
<dbReference type="OrthoDB" id="47172at2759"/>
<feature type="region of interest" description="Disordered" evidence="16">
    <location>
        <begin position="723"/>
        <end position="742"/>
    </location>
</feature>
<dbReference type="GO" id="GO:0030488">
    <property type="term" value="P:tRNA methylation"/>
    <property type="evidence" value="ECO:0007669"/>
    <property type="project" value="TreeGrafter"/>
</dbReference>
<dbReference type="eggNOG" id="KOG2132">
    <property type="taxonomic scope" value="Eukaryota"/>
</dbReference>
<dbReference type="GO" id="GO:0008175">
    <property type="term" value="F:tRNA methyltransferase activity"/>
    <property type="evidence" value="ECO:0007669"/>
    <property type="project" value="TreeGrafter"/>
</dbReference>
<evidence type="ECO:0000256" key="14">
    <source>
        <dbReference type="ARBA" id="ARBA00030847"/>
    </source>
</evidence>
<proteinExistence type="inferred from homology"/>
<dbReference type="EC" id="2.1.1.290" evidence="5"/>
<dbReference type="PROSITE" id="PS51184">
    <property type="entry name" value="JMJC"/>
    <property type="match status" value="1"/>
</dbReference>
<evidence type="ECO:0000313" key="18">
    <source>
        <dbReference type="EMBL" id="OAF59254.2"/>
    </source>
</evidence>
<dbReference type="Pfam" id="PF13621">
    <property type="entry name" value="Cupin_8"/>
    <property type="match status" value="1"/>
</dbReference>
<evidence type="ECO:0000256" key="3">
    <source>
        <dbReference type="ARBA" id="ARBA00010703"/>
    </source>
</evidence>
<evidence type="ECO:0000256" key="5">
    <source>
        <dbReference type="ARBA" id="ARBA00012779"/>
    </source>
</evidence>
<dbReference type="Gene3D" id="2.60.120.650">
    <property type="entry name" value="Cupin"/>
    <property type="match status" value="1"/>
</dbReference>
<keyword evidence="8 18" id="KW-0808">Transferase</keyword>
<comment type="catalytic activity">
    <reaction evidence="15">
        <text>7-[(3S)-(3-amino-3-methoxycarbonyl)propyl]wyosine(37) in tRNA(Phe) + S-adenosyl-L-methionine + CO2 = wybutosine(37) in tRNA(Phe) + S-adenosyl-L-homocysteine + 2 H(+)</text>
        <dbReference type="Rhea" id="RHEA:37119"/>
        <dbReference type="Rhea" id="RHEA-COMP:11844"/>
        <dbReference type="Rhea" id="RHEA-COMP:11847"/>
        <dbReference type="ChEBI" id="CHEBI:15378"/>
        <dbReference type="ChEBI" id="CHEBI:16526"/>
        <dbReference type="ChEBI" id="CHEBI:57856"/>
        <dbReference type="ChEBI" id="CHEBI:59789"/>
        <dbReference type="ChEBI" id="CHEBI:73544"/>
        <dbReference type="ChEBI" id="CHEBI:74275"/>
        <dbReference type="EC" id="2.3.1.231"/>
    </reaction>
</comment>
<evidence type="ECO:0000256" key="10">
    <source>
        <dbReference type="ARBA" id="ARBA00022694"/>
    </source>
</evidence>
<evidence type="ECO:0000256" key="15">
    <source>
        <dbReference type="ARBA" id="ARBA00049250"/>
    </source>
</evidence>
<organism evidence="18">
    <name type="scientific">Pseudogymnoascus destructans</name>
    <dbReference type="NCBI Taxonomy" id="655981"/>
    <lineage>
        <taxon>Eukaryota</taxon>
        <taxon>Fungi</taxon>
        <taxon>Dikarya</taxon>
        <taxon>Ascomycota</taxon>
        <taxon>Pezizomycotina</taxon>
        <taxon>Leotiomycetes</taxon>
        <taxon>Thelebolales</taxon>
        <taxon>Thelebolaceae</taxon>
        <taxon>Pseudogymnoascus</taxon>
    </lineage>
</organism>
<sequence>MSICIKSHPMKGGGRLRPKASKQDDSIMGTNNSSIVSKRSVERLYYPNEPHFFRYFVKKPQRRAPLINRGYWLRMKAIDHVVSQFLKETTGKRKIVVNLGCGYDPLPWQSWARYPEASRDVTFVDIDYRDLILRKRDMVQQTSELNGVLKNVEYPEDGDILLRSEQYLQVGCDLRDLTKLEKFFSSEFDLSSSVVFCTAEVSIAYMDVETSDALIKWIGSLPYSLFCLLEQLLPNGPRHPFGKTMLAHFDKLQTPLRPVLAYPTTQDQVNRFKKAGWADARARNLWELWGSSDFLSSKERIHLDEVEPFDEWEEFALFGCHYTLLEASNVHLPTTQPQNTEIAAASVGKTDPEPVSVKGEMEYTESSKLNGIRRFGASLSVKGDNGCPDLKGNFGGMGLNNRLGSIDVFASASQGGSSPPGPTLRIKPETRMCHTLTEIGDCGSLLVGGRSSPDKAFADCWLYSKLSHTWERVDDIPVGRYRHSAFALGDGSVLVTGGKKDSNTVLSDTLIWNRKTGWKECLPDQDGKPQVFGALMISDVISTTSTTSTTTSGFLVGGMLTDGRVSTDLWSWELQKYPRERSIRWSCHGKAAGVENQYLHRFGACWANYDGKSLVVGGIMPGNLIPEHAETVALDIESDAGRIRTNLTNIERCNTRPLLIGHSVATSSRSMLIMGGGAVCFSFGTFWNKGCYTILSADEDGGNLQESDKQVTGSSEPWSYLNTVDSESSHPPKVSLRPSPLENQKPREPIIIARKKISSWTDFVAILSSAEPVILEGLDMGSCTDLWTNSYLLDRIGQHRDVTVHQAIEDRMDFVSKNFQYVTKDFGSFIESIGKGEKLYLRSLAIGKPLELPADISRDFPEIAGDFHLPRELVVVEENQHSSPLRISGPVTMWLHYDVMSNVLCQIRGQKRLLLFPPGDVEYFGFAPGASSSSVDAFGDLTGTKAAASHPHEANMKPGDILFLPSLWLHTAKPLDGVSVSANVFFRGLQHGYAAGKDIYGNRDLQAYEKGRQDISKLSKTFENLPPDTRKFYLLRLADELDQKARSS</sequence>
<evidence type="ECO:0000256" key="13">
    <source>
        <dbReference type="ARBA" id="ARBA00030231"/>
    </source>
</evidence>